<protein>
    <submittedName>
        <fullName evidence="1">Uncharacterized protein</fullName>
    </submittedName>
</protein>
<comment type="caution">
    <text evidence="1">The sequence shown here is derived from an EMBL/GenBank/DDBJ whole genome shotgun (WGS) entry which is preliminary data.</text>
</comment>
<organism evidence="1 2">
    <name type="scientific">Lactarius akahatsu</name>
    <dbReference type="NCBI Taxonomy" id="416441"/>
    <lineage>
        <taxon>Eukaryota</taxon>
        <taxon>Fungi</taxon>
        <taxon>Dikarya</taxon>
        <taxon>Basidiomycota</taxon>
        <taxon>Agaricomycotina</taxon>
        <taxon>Agaricomycetes</taxon>
        <taxon>Russulales</taxon>
        <taxon>Russulaceae</taxon>
        <taxon>Lactarius</taxon>
    </lineage>
</organism>
<gene>
    <name evidence="1" type="ORF">EDB92DRAFT_514746</name>
</gene>
<evidence type="ECO:0000313" key="2">
    <source>
        <dbReference type="Proteomes" id="UP001201163"/>
    </source>
</evidence>
<keyword evidence="2" id="KW-1185">Reference proteome</keyword>
<sequence length="236" mass="26419">MTICDVDDSSGRYIAYRTVELADLKPPRLRFLSNFSIFNTDHGCIVNTLNPSHFGNLLAVRRSTSRTASRPGTAQCIDSIYIPGACTLRQRPVVRRHVHRVCSLRCATDAPQKSRTRRESDIWVDEGLHNDRIASSSHSNVRQMCQLISQCRKGTNVSPNDRIRINVPGQVSPLRWQCAGGGVCNTSGGPLRYLDLDREVASTVECCDWAGSFQGPVDQRAMAWQTRDRFRPSAQE</sequence>
<proteinExistence type="predicted"/>
<accession>A0AAD4Q8P8</accession>
<name>A0AAD4Q8P8_9AGAM</name>
<dbReference type="EMBL" id="JAKELL010000020">
    <property type="protein sequence ID" value="KAH8992919.1"/>
    <property type="molecule type" value="Genomic_DNA"/>
</dbReference>
<evidence type="ECO:0000313" key="1">
    <source>
        <dbReference type="EMBL" id="KAH8992919.1"/>
    </source>
</evidence>
<reference evidence="1" key="1">
    <citation type="submission" date="2022-01" db="EMBL/GenBank/DDBJ databases">
        <title>Comparative genomics reveals a dynamic genome evolution in the ectomycorrhizal milk-cap (Lactarius) mushrooms.</title>
        <authorList>
            <consortium name="DOE Joint Genome Institute"/>
            <person name="Lebreton A."/>
            <person name="Tang N."/>
            <person name="Kuo A."/>
            <person name="LaButti K."/>
            <person name="Drula E."/>
            <person name="Barry K."/>
            <person name="Clum A."/>
            <person name="Lipzen A."/>
            <person name="Mousain D."/>
            <person name="Ng V."/>
            <person name="Wang R."/>
            <person name="Wang X."/>
            <person name="Dai Y."/>
            <person name="Henrissat B."/>
            <person name="Grigoriev I.V."/>
            <person name="Guerin-Laguette A."/>
            <person name="Yu F."/>
            <person name="Martin F.M."/>
        </authorList>
    </citation>
    <scope>NUCLEOTIDE SEQUENCE</scope>
    <source>
        <strain evidence="1">QP</strain>
    </source>
</reference>
<dbReference type="Proteomes" id="UP001201163">
    <property type="component" value="Unassembled WGS sequence"/>
</dbReference>
<dbReference type="AlphaFoldDB" id="A0AAD4Q8P8"/>